<evidence type="ECO:0000313" key="4">
    <source>
        <dbReference type="EMBL" id="KDN18891.1"/>
    </source>
</evidence>
<dbReference type="InterPro" id="IPR012337">
    <property type="entry name" value="RNaseH-like_sf"/>
</dbReference>
<dbReference type="Gene3D" id="3.30.420.10">
    <property type="entry name" value="Ribonuclease H-like superfamily/Ribonuclease H"/>
    <property type="match status" value="1"/>
</dbReference>
<dbReference type="InterPro" id="IPR001584">
    <property type="entry name" value="Integrase_cat-core"/>
</dbReference>
<dbReference type="Pfam" id="PF13276">
    <property type="entry name" value="HTH_21"/>
    <property type="match status" value="1"/>
</dbReference>
<protein>
    <submittedName>
        <fullName evidence="4">Transposase</fullName>
    </submittedName>
</protein>
<organism evidence="4 5">
    <name type="scientific">Amycolatopsis rifamycinica</name>
    <dbReference type="NCBI Taxonomy" id="287986"/>
    <lineage>
        <taxon>Bacteria</taxon>
        <taxon>Bacillati</taxon>
        <taxon>Actinomycetota</taxon>
        <taxon>Actinomycetes</taxon>
        <taxon>Pseudonocardiales</taxon>
        <taxon>Pseudonocardiaceae</taxon>
        <taxon>Amycolatopsis</taxon>
    </lineage>
</organism>
<name>A0A066TUM0_9PSEU</name>
<dbReference type="OrthoDB" id="3254719at2"/>
<dbReference type="PANTHER" id="PTHR46889:SF4">
    <property type="entry name" value="TRANSPOSASE INSO FOR INSERTION SEQUENCE ELEMENT IS911B-RELATED"/>
    <property type="match status" value="1"/>
</dbReference>
<dbReference type="Proteomes" id="UP000027345">
    <property type="component" value="Unassembled WGS sequence"/>
</dbReference>
<proteinExistence type="predicted"/>
<dbReference type="NCBIfam" id="NF033516">
    <property type="entry name" value="transpos_IS3"/>
    <property type="match status" value="1"/>
</dbReference>
<dbReference type="GO" id="GO:0015074">
    <property type="term" value="P:DNA integration"/>
    <property type="evidence" value="ECO:0007669"/>
    <property type="project" value="InterPro"/>
</dbReference>
<keyword evidence="5" id="KW-1185">Reference proteome</keyword>
<feature type="domain" description="Integrase catalytic" evidence="3">
    <location>
        <begin position="127"/>
        <end position="288"/>
    </location>
</feature>
<dbReference type="PROSITE" id="PS50994">
    <property type="entry name" value="INTEGRASE"/>
    <property type="match status" value="1"/>
</dbReference>
<sequence length="294" mass="33278">MIYRYRFISEHRTEFGVKRLCQVLGLRRQGFHEWIRAEQARAARAEAEAGLVALIGRIHAEHRSAYGVPRITAELHRRGIVVNHKRVERLMREHGLAGITRRKRRTTTRPATGPVTPVGDLIRRDFTADQPGTRLVGDITCLPTFQGWLYLATVIDLHTREVVGHAMAEHMRTSLVCDAINLATARGLIRPEAVFHSDRGVQYTSGQFRTALAEHSIRASVGRVGSCYDNAVAEAFFATLNTEIGTAIWRTRAQARQDVFTWLRYYNHTRLHSTNGHNTPAETRTNHYAQTHAA</sequence>
<evidence type="ECO:0000313" key="5">
    <source>
        <dbReference type="Proteomes" id="UP000027345"/>
    </source>
</evidence>
<reference evidence="4 5" key="1">
    <citation type="submission" date="2014-05" db="EMBL/GenBank/DDBJ databases">
        <title>Draft genome sequence of Amycolatopsis rifamycinica DSM 46095.</title>
        <authorList>
            <person name="Lal R."/>
            <person name="Saxena A."/>
            <person name="Kumari R."/>
            <person name="Mukherjee U."/>
            <person name="Singh P."/>
            <person name="Sangwan N."/>
            <person name="Mahato N.K."/>
        </authorList>
    </citation>
    <scope>NUCLEOTIDE SEQUENCE [LARGE SCALE GENOMIC DNA]</scope>
    <source>
        <strain evidence="4 5">DSM 46095</strain>
    </source>
</reference>
<comment type="function">
    <text evidence="1">Involved in the transposition of the insertion sequence.</text>
</comment>
<evidence type="ECO:0000259" key="3">
    <source>
        <dbReference type="PROSITE" id="PS50994"/>
    </source>
</evidence>
<comment type="caution">
    <text evidence="4">The sequence shown here is derived from an EMBL/GenBank/DDBJ whole genome shotgun (WGS) entry which is preliminary data.</text>
</comment>
<accession>A0A066TUM0</accession>
<dbReference type="GO" id="GO:0003676">
    <property type="term" value="F:nucleic acid binding"/>
    <property type="evidence" value="ECO:0007669"/>
    <property type="project" value="InterPro"/>
</dbReference>
<dbReference type="InterPro" id="IPR048020">
    <property type="entry name" value="Transpos_IS3"/>
</dbReference>
<dbReference type="Pfam" id="PF00665">
    <property type="entry name" value="rve"/>
    <property type="match status" value="1"/>
</dbReference>
<dbReference type="InterPro" id="IPR025948">
    <property type="entry name" value="HTH-like_dom"/>
</dbReference>
<dbReference type="EMBL" id="JMQI01000061">
    <property type="protein sequence ID" value="KDN18891.1"/>
    <property type="molecule type" value="Genomic_DNA"/>
</dbReference>
<dbReference type="STRING" id="287986.DV20_28515"/>
<dbReference type="eggNOG" id="COG2801">
    <property type="taxonomic scope" value="Bacteria"/>
</dbReference>
<gene>
    <name evidence="4" type="ORF">DV20_28515</name>
</gene>
<dbReference type="InterPro" id="IPR050900">
    <property type="entry name" value="Transposase_IS3/IS150/IS904"/>
</dbReference>
<dbReference type="InterPro" id="IPR036397">
    <property type="entry name" value="RNaseH_sf"/>
</dbReference>
<evidence type="ECO:0000256" key="2">
    <source>
        <dbReference type="SAM" id="MobiDB-lite"/>
    </source>
</evidence>
<feature type="region of interest" description="Disordered" evidence="2">
    <location>
        <begin position="273"/>
        <end position="294"/>
    </location>
</feature>
<dbReference type="Pfam" id="PF13333">
    <property type="entry name" value="rve_2"/>
    <property type="match status" value="1"/>
</dbReference>
<dbReference type="PANTHER" id="PTHR46889">
    <property type="entry name" value="TRANSPOSASE INSF FOR INSERTION SEQUENCE IS3B-RELATED"/>
    <property type="match status" value="1"/>
</dbReference>
<dbReference type="SUPFAM" id="SSF53098">
    <property type="entry name" value="Ribonuclease H-like"/>
    <property type="match status" value="1"/>
</dbReference>
<dbReference type="AlphaFoldDB" id="A0A066TUM0"/>
<dbReference type="RefSeq" id="WP_043785515.1">
    <property type="nucleotide sequence ID" value="NZ_JMQI01000061.1"/>
</dbReference>
<evidence type="ECO:0000256" key="1">
    <source>
        <dbReference type="ARBA" id="ARBA00002286"/>
    </source>
</evidence>